<accession>A0ABS2LK27</accession>
<dbReference type="EMBL" id="JAFBBO010000001">
    <property type="protein sequence ID" value="MBM7480781.1"/>
    <property type="molecule type" value="Genomic_DNA"/>
</dbReference>
<feature type="compositionally biased region" description="Low complexity" evidence="1">
    <location>
        <begin position="26"/>
        <end position="41"/>
    </location>
</feature>
<dbReference type="Proteomes" id="UP000698059">
    <property type="component" value="Unassembled WGS sequence"/>
</dbReference>
<evidence type="ECO:0008006" key="5">
    <source>
        <dbReference type="Google" id="ProtNLM"/>
    </source>
</evidence>
<sequence length="345" mass="35384">MSDQHGSMQPVRPLTRREIREREAAAAEQAAGAAPSATGGYAPPPVQAPAGPPPSRRSMRDVSAPTPTDGYSPQAPVVRPPSMTGGMRGVDETGRLTPIQETAERVAIRPAQSPPPGMNPPVRQSMRAPSTAPSPFATPTRPAAPEQAPQSAPSPFPSAQQSSPFPPAQATPARESVASRTPAPDAPRAAATPAPAPAPLPWEQSAPSGLAQQPAEPARAALPWETQSPVTPAQPASPASPFPGASSDGGQGTDEDSPFPAAAGARQSPTARGAEGDEDDEVDERPPGHAYTWLHYLILIAVAFVLGLLIWQLLLGKGASVAEPFAPTGIEALASGPTHHHGLSS</sequence>
<keyword evidence="2" id="KW-1133">Transmembrane helix</keyword>
<evidence type="ECO:0000313" key="3">
    <source>
        <dbReference type="EMBL" id="MBM7480781.1"/>
    </source>
</evidence>
<dbReference type="RefSeq" id="WP_205308490.1">
    <property type="nucleotide sequence ID" value="NZ_BAAAVF010000001.1"/>
</dbReference>
<evidence type="ECO:0000256" key="1">
    <source>
        <dbReference type="SAM" id="MobiDB-lite"/>
    </source>
</evidence>
<feature type="transmembrane region" description="Helical" evidence="2">
    <location>
        <begin position="293"/>
        <end position="315"/>
    </location>
</feature>
<evidence type="ECO:0000313" key="4">
    <source>
        <dbReference type="Proteomes" id="UP000698059"/>
    </source>
</evidence>
<gene>
    <name evidence="3" type="ORF">JOD49_003701</name>
</gene>
<evidence type="ECO:0000256" key="2">
    <source>
        <dbReference type="SAM" id="Phobius"/>
    </source>
</evidence>
<feature type="compositionally biased region" description="Low complexity" evidence="1">
    <location>
        <begin position="228"/>
        <end position="246"/>
    </location>
</feature>
<feature type="compositionally biased region" description="Low complexity" evidence="1">
    <location>
        <begin position="127"/>
        <end position="163"/>
    </location>
</feature>
<feature type="compositionally biased region" description="Pro residues" evidence="1">
    <location>
        <begin position="42"/>
        <end position="55"/>
    </location>
</feature>
<keyword evidence="2" id="KW-0812">Transmembrane</keyword>
<comment type="caution">
    <text evidence="3">The sequence shown here is derived from an EMBL/GenBank/DDBJ whole genome shotgun (WGS) entry which is preliminary data.</text>
</comment>
<keyword evidence="2" id="KW-0472">Membrane</keyword>
<name>A0ABS2LK27_9CELL</name>
<keyword evidence="4" id="KW-1185">Reference proteome</keyword>
<feature type="compositionally biased region" description="Basic and acidic residues" evidence="1">
    <location>
        <begin position="15"/>
        <end position="25"/>
    </location>
</feature>
<reference evidence="3 4" key="1">
    <citation type="submission" date="2021-01" db="EMBL/GenBank/DDBJ databases">
        <title>Sequencing the genomes of 1000 actinobacteria strains.</title>
        <authorList>
            <person name="Klenk H.-P."/>
        </authorList>
    </citation>
    <scope>NUCLEOTIDE SEQUENCE [LARGE SCALE GENOMIC DNA]</scope>
    <source>
        <strain evidence="3 4">DSM 46000</strain>
    </source>
</reference>
<organism evidence="3 4">
    <name type="scientific">Oerskovia jenensis</name>
    <dbReference type="NCBI Taxonomy" id="162169"/>
    <lineage>
        <taxon>Bacteria</taxon>
        <taxon>Bacillati</taxon>
        <taxon>Actinomycetota</taxon>
        <taxon>Actinomycetes</taxon>
        <taxon>Micrococcales</taxon>
        <taxon>Cellulomonadaceae</taxon>
        <taxon>Oerskovia</taxon>
    </lineage>
</organism>
<feature type="region of interest" description="Disordered" evidence="1">
    <location>
        <begin position="1"/>
        <end position="285"/>
    </location>
</feature>
<protein>
    <recommendedName>
        <fullName evidence="5">Meckel syndrome type 1 protein</fullName>
    </recommendedName>
</protein>
<proteinExistence type="predicted"/>
<feature type="compositionally biased region" description="Low complexity" evidence="1">
    <location>
        <begin position="182"/>
        <end position="193"/>
    </location>
</feature>